<evidence type="ECO:0000313" key="1">
    <source>
        <dbReference type="EMBL" id="EMF82669.1"/>
    </source>
</evidence>
<proteinExistence type="predicted"/>
<gene>
    <name evidence="1" type="ORF">LEP1GSC188_0322</name>
</gene>
<dbReference type="EMBL" id="AHOR02000018">
    <property type="protein sequence ID" value="EMF82669.1"/>
    <property type="molecule type" value="Genomic_DNA"/>
</dbReference>
<protein>
    <submittedName>
        <fullName evidence="1">Uncharacterized protein</fullName>
    </submittedName>
</protein>
<accession>M3G9M1</accession>
<dbReference type="AlphaFoldDB" id="M3G9M1"/>
<dbReference type="Proteomes" id="UP000011770">
    <property type="component" value="Unassembled WGS sequence"/>
</dbReference>
<name>M3G9M1_9LEPT</name>
<comment type="caution">
    <text evidence="1">The sequence shown here is derived from an EMBL/GenBank/DDBJ whole genome shotgun (WGS) entry which is preliminary data.</text>
</comment>
<evidence type="ECO:0000313" key="2">
    <source>
        <dbReference type="Proteomes" id="UP000011770"/>
    </source>
</evidence>
<reference evidence="1 2" key="1">
    <citation type="submission" date="2013-01" db="EMBL/GenBank/DDBJ databases">
        <authorList>
            <person name="Harkins D.M."/>
            <person name="Durkin A.S."/>
            <person name="Brinkac L.M."/>
            <person name="Haft D.H."/>
            <person name="Selengut J.D."/>
            <person name="Sanka R."/>
            <person name="DePew J."/>
            <person name="Purushe J."/>
            <person name="Tulsiani S.M."/>
            <person name="Graham G.C."/>
            <person name="Burns M.-A."/>
            <person name="Dohnt M.F."/>
            <person name="Smythe L.D."/>
            <person name="McKay D.B."/>
            <person name="Craig S.B."/>
            <person name="Vinetz J.M."/>
            <person name="Sutton G.G."/>
            <person name="Nierman W.C."/>
            <person name="Fouts D.E."/>
        </authorList>
    </citation>
    <scope>NUCLEOTIDE SEQUENCE [LARGE SCALE GENOMIC DNA]</scope>
    <source>
        <strain evidence="1 2">LT2116</strain>
    </source>
</reference>
<organism evidence="1 2">
    <name type="scientific">Leptospira weilii serovar Topaz str. LT2116</name>
    <dbReference type="NCBI Taxonomy" id="1088540"/>
    <lineage>
        <taxon>Bacteria</taxon>
        <taxon>Pseudomonadati</taxon>
        <taxon>Spirochaetota</taxon>
        <taxon>Spirochaetia</taxon>
        <taxon>Leptospirales</taxon>
        <taxon>Leptospiraceae</taxon>
        <taxon>Leptospira</taxon>
    </lineage>
</organism>
<sequence>MVRLLREVKKVYSFYGARTVRKVMKLCEIRGKQEKRFRIATTDSKHKNRIAPDLEPVSKLVVQRKRNNINVKWTNIIQRYQTHFGKKYPLLSRKKRQSRKVVAIALPQEL</sequence>